<dbReference type="Proteomes" id="UP000886887">
    <property type="component" value="Unassembled WGS sequence"/>
</dbReference>
<feature type="transmembrane region" description="Helical" evidence="1">
    <location>
        <begin position="179"/>
        <end position="199"/>
    </location>
</feature>
<feature type="transmembrane region" description="Helical" evidence="1">
    <location>
        <begin position="238"/>
        <end position="260"/>
    </location>
</feature>
<dbReference type="GO" id="GO:0016747">
    <property type="term" value="F:acyltransferase activity, transferring groups other than amino-acyl groups"/>
    <property type="evidence" value="ECO:0007669"/>
    <property type="project" value="InterPro"/>
</dbReference>
<dbReference type="Pfam" id="PF01757">
    <property type="entry name" value="Acyl_transf_3"/>
    <property type="match status" value="1"/>
</dbReference>
<dbReference type="InterPro" id="IPR002656">
    <property type="entry name" value="Acyl_transf_3_dom"/>
</dbReference>
<keyword evidence="1" id="KW-1133">Transmembrane helix</keyword>
<evidence type="ECO:0000313" key="3">
    <source>
        <dbReference type="EMBL" id="HIQ71485.1"/>
    </source>
</evidence>
<organism evidence="3 4">
    <name type="scientific">Candidatus Onthenecus intestinigallinarum</name>
    <dbReference type="NCBI Taxonomy" id="2840875"/>
    <lineage>
        <taxon>Bacteria</taxon>
        <taxon>Bacillati</taxon>
        <taxon>Bacillota</taxon>
        <taxon>Clostridia</taxon>
        <taxon>Eubacteriales</taxon>
        <taxon>Candidatus Onthenecus</taxon>
    </lineage>
</organism>
<proteinExistence type="predicted"/>
<feature type="transmembrane region" description="Helical" evidence="1">
    <location>
        <begin position="115"/>
        <end position="136"/>
    </location>
</feature>
<name>A0A9D0Z9S3_9FIRM</name>
<reference evidence="3" key="1">
    <citation type="submission" date="2020-10" db="EMBL/GenBank/DDBJ databases">
        <authorList>
            <person name="Gilroy R."/>
        </authorList>
    </citation>
    <scope>NUCLEOTIDE SEQUENCE</scope>
    <source>
        <strain evidence="3">ChiSxjej2B14-6234</strain>
    </source>
</reference>
<feature type="transmembrane region" description="Helical" evidence="1">
    <location>
        <begin position="74"/>
        <end position="95"/>
    </location>
</feature>
<feature type="transmembrane region" description="Helical" evidence="1">
    <location>
        <begin position="319"/>
        <end position="341"/>
    </location>
</feature>
<feature type="transmembrane region" description="Helical" evidence="1">
    <location>
        <begin position="281"/>
        <end position="299"/>
    </location>
</feature>
<feature type="transmembrane region" description="Helical" evidence="1">
    <location>
        <begin position="40"/>
        <end position="62"/>
    </location>
</feature>
<protein>
    <submittedName>
        <fullName evidence="3">DUF1624 domain-containing protein</fullName>
    </submittedName>
</protein>
<sequence length="354" mass="39028">MNRNRAIDYAKGLTVALMVLCHVMQFFGKAEIPSVDFTMSLANILAFPLFVFTYGQSVYLAYCRRPFRAAAPRLLMSSLRAYAAFCLSGIAYLVLCQADDLSSRTVLRVATLQSIPGWSEFLIAFALFGLAALLLLPLLPRLLERRAAVLAVAAACLLGVLVPYAAVDSSIAGLLIGTTRYSAFPILQYMPFFLMGLYAGRYGFERKALWVVLSAAMSGAAAVYTVRNGLPSRFPPSLMWLLLPCALIVLLSLLAAWVDGRAEGCRPLRRILSPLESLGRNSLYYLLSSNLVIFALSHTKTLPIIRKSERFPFTVAQGTFGWAIIWTLVLLLAIGFMASLTRKPPREPRVKVEK</sequence>
<evidence type="ECO:0000256" key="1">
    <source>
        <dbReference type="SAM" id="Phobius"/>
    </source>
</evidence>
<reference evidence="3" key="2">
    <citation type="journal article" date="2021" name="PeerJ">
        <title>Extensive microbial diversity within the chicken gut microbiome revealed by metagenomics and culture.</title>
        <authorList>
            <person name="Gilroy R."/>
            <person name="Ravi A."/>
            <person name="Getino M."/>
            <person name="Pursley I."/>
            <person name="Horton D.L."/>
            <person name="Alikhan N.F."/>
            <person name="Baker D."/>
            <person name="Gharbi K."/>
            <person name="Hall N."/>
            <person name="Watson M."/>
            <person name="Adriaenssens E.M."/>
            <person name="Foster-Nyarko E."/>
            <person name="Jarju S."/>
            <person name="Secka A."/>
            <person name="Antonio M."/>
            <person name="Oren A."/>
            <person name="Chaudhuri R.R."/>
            <person name="La Ragione R."/>
            <person name="Hildebrand F."/>
            <person name="Pallen M.J."/>
        </authorList>
    </citation>
    <scope>NUCLEOTIDE SEQUENCE</scope>
    <source>
        <strain evidence="3">ChiSxjej2B14-6234</strain>
    </source>
</reference>
<dbReference type="AlphaFoldDB" id="A0A9D0Z9S3"/>
<keyword evidence="1" id="KW-0472">Membrane</keyword>
<evidence type="ECO:0000259" key="2">
    <source>
        <dbReference type="Pfam" id="PF01757"/>
    </source>
</evidence>
<evidence type="ECO:0000313" key="4">
    <source>
        <dbReference type="Proteomes" id="UP000886887"/>
    </source>
</evidence>
<feature type="transmembrane region" description="Helical" evidence="1">
    <location>
        <begin position="208"/>
        <end position="226"/>
    </location>
</feature>
<feature type="transmembrane region" description="Helical" evidence="1">
    <location>
        <begin position="148"/>
        <end position="167"/>
    </location>
</feature>
<feature type="domain" description="Acyltransferase 3" evidence="2">
    <location>
        <begin position="5"/>
        <end position="339"/>
    </location>
</feature>
<keyword evidence="1" id="KW-0812">Transmembrane</keyword>
<comment type="caution">
    <text evidence="3">The sequence shown here is derived from an EMBL/GenBank/DDBJ whole genome shotgun (WGS) entry which is preliminary data.</text>
</comment>
<accession>A0A9D0Z9S3</accession>
<gene>
    <name evidence="3" type="ORF">IAB73_04660</name>
</gene>
<dbReference type="EMBL" id="DVFJ01000013">
    <property type="protein sequence ID" value="HIQ71485.1"/>
    <property type="molecule type" value="Genomic_DNA"/>
</dbReference>
<feature type="transmembrane region" description="Helical" evidence="1">
    <location>
        <begin position="12"/>
        <end position="28"/>
    </location>
</feature>